<dbReference type="EnsemblPlants" id="Solyc11g007150.2.1">
    <property type="protein sequence ID" value="Solyc11g007150.2.1.1"/>
    <property type="gene ID" value="Solyc11g007150.2"/>
</dbReference>
<keyword evidence="2" id="KW-1185">Reference proteome</keyword>
<accession>A0A3Q7IQU1</accession>
<proteinExistence type="predicted"/>
<evidence type="ECO:0000313" key="2">
    <source>
        <dbReference type="Proteomes" id="UP000004994"/>
    </source>
</evidence>
<organism evidence="1">
    <name type="scientific">Solanum lycopersicum</name>
    <name type="common">Tomato</name>
    <name type="synonym">Lycopersicon esculentum</name>
    <dbReference type="NCBI Taxonomy" id="4081"/>
    <lineage>
        <taxon>Eukaryota</taxon>
        <taxon>Viridiplantae</taxon>
        <taxon>Streptophyta</taxon>
        <taxon>Embryophyta</taxon>
        <taxon>Tracheophyta</taxon>
        <taxon>Spermatophyta</taxon>
        <taxon>Magnoliopsida</taxon>
        <taxon>eudicotyledons</taxon>
        <taxon>Gunneridae</taxon>
        <taxon>Pentapetalae</taxon>
        <taxon>asterids</taxon>
        <taxon>lamiids</taxon>
        <taxon>Solanales</taxon>
        <taxon>Solanaceae</taxon>
        <taxon>Solanoideae</taxon>
        <taxon>Solaneae</taxon>
        <taxon>Solanum</taxon>
        <taxon>Solanum subgen. Lycopersicon</taxon>
    </lineage>
</organism>
<dbReference type="Proteomes" id="UP000004994">
    <property type="component" value="Chromosome 11"/>
</dbReference>
<dbReference type="PaxDb" id="4081-Solyc11g007150.1.1"/>
<dbReference type="InParanoid" id="A0A3Q7IQU1"/>
<evidence type="ECO:0000313" key="1">
    <source>
        <dbReference type="EnsemblPlants" id="Solyc11g007150.2.1.1"/>
    </source>
</evidence>
<sequence length="26" mass="3025">MDVSDRLISNQSLNSQKQDSLRTLYL</sequence>
<reference evidence="1" key="1">
    <citation type="journal article" date="2012" name="Nature">
        <title>The tomato genome sequence provides insights into fleshy fruit evolution.</title>
        <authorList>
            <consortium name="Tomato Genome Consortium"/>
        </authorList>
    </citation>
    <scope>NUCLEOTIDE SEQUENCE [LARGE SCALE GENOMIC DNA]</scope>
    <source>
        <strain evidence="1">cv. Heinz 1706</strain>
    </source>
</reference>
<dbReference type="Gramene" id="Solyc11g007150.2.1">
    <property type="protein sequence ID" value="Solyc11g007150.2.1.1"/>
    <property type="gene ID" value="Solyc11g007150.2"/>
</dbReference>
<protein>
    <submittedName>
        <fullName evidence="1">Uncharacterized protein</fullName>
    </submittedName>
</protein>
<dbReference type="AlphaFoldDB" id="A0A3Q7IQU1"/>
<name>A0A3Q7IQU1_SOLLC</name>
<reference evidence="1" key="2">
    <citation type="submission" date="2019-01" db="UniProtKB">
        <authorList>
            <consortium name="EnsemblPlants"/>
        </authorList>
    </citation>
    <scope>IDENTIFICATION</scope>
    <source>
        <strain evidence="1">cv. Heinz 1706</strain>
    </source>
</reference>